<accession>A0A835VVN1</accession>
<gene>
    <name evidence="2" type="ORF">HYH02_014690</name>
</gene>
<dbReference type="Proteomes" id="UP000613740">
    <property type="component" value="Unassembled WGS sequence"/>
</dbReference>
<protein>
    <submittedName>
        <fullName evidence="2">Uncharacterized protein</fullName>
    </submittedName>
</protein>
<dbReference type="AlphaFoldDB" id="A0A835VVN1"/>
<name>A0A835VVN1_9CHLO</name>
<feature type="compositionally biased region" description="Pro residues" evidence="1">
    <location>
        <begin position="16"/>
        <end position="43"/>
    </location>
</feature>
<sequence>MQLLHGGCQTGGCGKPPSPRPPRPPPPVPPTPPVPFPPPPPPFPDNPGGGCLCLGTPPATYDPFAQLTFPLTLSGTSTAVGSLRVRLVNTGSSQAALQMTTSLATSPTPYYFGYSASKFTLKLGVAPAPLADPGQCPNTFQVLTMPDSSISGASVIAQLDISNLVPDCS</sequence>
<comment type="caution">
    <text evidence="2">The sequence shown here is derived from an EMBL/GenBank/DDBJ whole genome shotgun (WGS) entry which is preliminary data.</text>
</comment>
<dbReference type="EMBL" id="JAEHOD010000104">
    <property type="protein sequence ID" value="KAG2426836.1"/>
    <property type="molecule type" value="Genomic_DNA"/>
</dbReference>
<reference evidence="2" key="1">
    <citation type="journal article" date="2020" name="bioRxiv">
        <title>Comparative genomics of Chlamydomonas.</title>
        <authorList>
            <person name="Craig R.J."/>
            <person name="Hasan A.R."/>
            <person name="Ness R.W."/>
            <person name="Keightley P.D."/>
        </authorList>
    </citation>
    <scope>NUCLEOTIDE SEQUENCE</scope>
    <source>
        <strain evidence="2">CCAP 11/173</strain>
    </source>
</reference>
<feature type="region of interest" description="Disordered" evidence="1">
    <location>
        <begin position="1"/>
        <end position="43"/>
    </location>
</feature>
<feature type="non-terminal residue" evidence="2">
    <location>
        <position position="1"/>
    </location>
</feature>
<proteinExistence type="predicted"/>
<evidence type="ECO:0000313" key="2">
    <source>
        <dbReference type="EMBL" id="KAG2426836.1"/>
    </source>
</evidence>
<keyword evidence="3" id="KW-1185">Reference proteome</keyword>
<dbReference type="OrthoDB" id="10548245at2759"/>
<evidence type="ECO:0000313" key="3">
    <source>
        <dbReference type="Proteomes" id="UP000613740"/>
    </source>
</evidence>
<organism evidence="2 3">
    <name type="scientific">Chlamydomonas schloesseri</name>
    <dbReference type="NCBI Taxonomy" id="2026947"/>
    <lineage>
        <taxon>Eukaryota</taxon>
        <taxon>Viridiplantae</taxon>
        <taxon>Chlorophyta</taxon>
        <taxon>core chlorophytes</taxon>
        <taxon>Chlorophyceae</taxon>
        <taxon>CS clade</taxon>
        <taxon>Chlamydomonadales</taxon>
        <taxon>Chlamydomonadaceae</taxon>
        <taxon>Chlamydomonas</taxon>
    </lineage>
</organism>
<evidence type="ECO:0000256" key="1">
    <source>
        <dbReference type="SAM" id="MobiDB-lite"/>
    </source>
</evidence>